<dbReference type="VEuPathDB" id="FungiDB:RhiirA1_437348"/>
<sequence>MSSAVRPKRRQDNGYQSFTNSNQSHNNRNTKKWNNNNNNSNNNNSNNNNNQHPVNMPQRNQPISPQAQPPVSNNHHHNNTPISNNAKPVEQTLHDEASVEHMHDRLMFLLVNFVGMNVVVTVKGGVKYQGLFKSASTKAELSVVLKMARRVLTKAEEKTVQNRVIPTYLIMAKDLMEIHACGVDFTTCDGDREGSGLGTGFRTDSDISGRSEIRERELHKWTPDESGELMKGLEDDINSESGNASWDQFAANEQLFGIKTDFNEEIYTTKLDRSRADFKERERQAIAIANEITRSSTTNVHMLEERGFILEENQMDEEERYGAVVRNRDPNKYTPPHLRKIQEQQLQNGAPVVKKPEPTKEPAKEVKIKSAEETKPTKQTQPPTTTTTATATATATATTPPATATTQKIPPFSSSSALPNPVPRKAGVDAEGKPIEDQIVKTFRQFATNEKERLQQRMQAIKKKDMDEKVDELRKWRQTFKLNLPLPQDLLPIMTKDKTKQQQLTAESATALNEKDKDKDSEKQKDKEKEKSDKEKEKEKQQEKDKDKDKIKDKDSKPKDRVIHTQNLEPKMKPEIKIEEDKSQKANGDSTESKSTNDKISDKPVSAADKAPPQFPGRTSAATSKLNAKANEWKPNPNAASFTPITPNTQDKRSPGSSPFFVNRQLKKNTATLKDGFTPFQKGKLIANPSSITPTWPFGSKPFRHQFAVTNNYEEDIYAQGTVTQGFGFAYPVGHYRYPPNAQFVSVPPIPMQQGAPIPYMQPGQFVPGMPFTTAPMPPTGAPPMYSAQLPSVMPQHFGSQGYPSPGRTPMVPATMHPQMYQPYQNPHAMPPMMRFPHDMVPHVPPNGVMMGQRPVMMEPHYVQPEAAPMEGMPASEPTTTQ</sequence>
<feature type="compositionally biased region" description="Polar residues" evidence="1">
    <location>
        <begin position="638"/>
        <end position="649"/>
    </location>
</feature>
<keyword evidence="4" id="KW-1185">Reference proteome</keyword>
<feature type="compositionally biased region" description="Polar residues" evidence="1">
    <location>
        <begin position="51"/>
        <end position="86"/>
    </location>
</feature>
<feature type="compositionally biased region" description="Low complexity" evidence="1">
    <location>
        <begin position="377"/>
        <end position="408"/>
    </location>
</feature>
<evidence type="ECO:0000313" key="4">
    <source>
        <dbReference type="Proteomes" id="UP000234323"/>
    </source>
</evidence>
<dbReference type="Pfam" id="PF06741">
    <property type="entry name" value="LsmAD"/>
    <property type="match status" value="1"/>
</dbReference>
<proteinExistence type="predicted"/>
<dbReference type="VEuPathDB" id="FungiDB:FUN_023841"/>
<evidence type="ECO:0000259" key="2">
    <source>
        <dbReference type="SMART" id="SM01272"/>
    </source>
</evidence>
<feature type="region of interest" description="Disordered" evidence="1">
    <location>
        <begin position="1"/>
        <end position="86"/>
    </location>
</feature>
<dbReference type="VEuPathDB" id="FungiDB:RhiirFUN_004885"/>
<dbReference type="GO" id="GO:0034063">
    <property type="term" value="P:stress granule assembly"/>
    <property type="evidence" value="ECO:0007669"/>
    <property type="project" value="TreeGrafter"/>
</dbReference>
<dbReference type="InterPro" id="IPR045117">
    <property type="entry name" value="ATXN2-like"/>
</dbReference>
<feature type="compositionally biased region" description="Polar residues" evidence="1">
    <location>
        <begin position="501"/>
        <end position="511"/>
    </location>
</feature>
<feature type="compositionally biased region" description="Basic and acidic residues" evidence="1">
    <location>
        <begin position="354"/>
        <end position="376"/>
    </location>
</feature>
<dbReference type="AlphaFoldDB" id="A0A2I1FW07"/>
<gene>
    <name evidence="3" type="ORF">RhiirA4_439428</name>
</gene>
<feature type="compositionally biased region" description="Basic and acidic residues" evidence="1">
    <location>
        <begin position="570"/>
        <end position="584"/>
    </location>
</feature>
<accession>A0A2I1FW07</accession>
<protein>
    <recommendedName>
        <fullName evidence="2">LsmAD domain-containing protein</fullName>
    </recommendedName>
</protein>
<reference evidence="3 4" key="1">
    <citation type="submission" date="2015-10" db="EMBL/GenBank/DDBJ databases">
        <title>Genome analyses suggest a sexual origin of heterokaryosis in a supposedly ancient asexual fungus.</title>
        <authorList>
            <person name="Ropars J."/>
            <person name="Sedzielewska K."/>
            <person name="Noel J."/>
            <person name="Charron P."/>
            <person name="Farinelli L."/>
            <person name="Marton T."/>
            <person name="Kruger M."/>
            <person name="Pelin A."/>
            <person name="Brachmann A."/>
            <person name="Corradi N."/>
        </authorList>
    </citation>
    <scope>NUCLEOTIDE SEQUENCE [LARGE SCALE GENOMIC DNA]</scope>
    <source>
        <strain evidence="3 4">A4</strain>
    </source>
</reference>
<feature type="compositionally biased region" description="Basic and acidic residues" evidence="1">
    <location>
        <begin position="513"/>
        <end position="563"/>
    </location>
</feature>
<organism evidence="3 4">
    <name type="scientific">Rhizophagus irregularis</name>
    <dbReference type="NCBI Taxonomy" id="588596"/>
    <lineage>
        <taxon>Eukaryota</taxon>
        <taxon>Fungi</taxon>
        <taxon>Fungi incertae sedis</taxon>
        <taxon>Mucoromycota</taxon>
        <taxon>Glomeromycotina</taxon>
        <taxon>Glomeromycetes</taxon>
        <taxon>Glomerales</taxon>
        <taxon>Glomeraceae</taxon>
        <taxon>Rhizophagus</taxon>
    </lineage>
</organism>
<feature type="compositionally biased region" description="Basic and acidic residues" evidence="1">
    <location>
        <begin position="591"/>
        <end position="602"/>
    </location>
</feature>
<feature type="domain" description="LsmAD" evidence="2">
    <location>
        <begin position="256"/>
        <end position="327"/>
    </location>
</feature>
<dbReference type="OrthoDB" id="2275718at2759"/>
<dbReference type="PANTHER" id="PTHR12854:SF7">
    <property type="entry name" value="ATAXIN-2 HOMOLOG"/>
    <property type="match status" value="1"/>
</dbReference>
<dbReference type="VEuPathDB" id="FungiDB:FUN_023842"/>
<name>A0A2I1FW07_9GLOM</name>
<dbReference type="EMBL" id="LLXI01000030">
    <property type="protein sequence ID" value="PKY38503.1"/>
    <property type="molecule type" value="Genomic_DNA"/>
</dbReference>
<dbReference type="Proteomes" id="UP000234323">
    <property type="component" value="Unassembled WGS sequence"/>
</dbReference>
<dbReference type="GO" id="GO:0010494">
    <property type="term" value="C:cytoplasmic stress granule"/>
    <property type="evidence" value="ECO:0007669"/>
    <property type="project" value="TreeGrafter"/>
</dbReference>
<evidence type="ECO:0000256" key="1">
    <source>
        <dbReference type="SAM" id="MobiDB-lite"/>
    </source>
</evidence>
<feature type="region of interest" description="Disordered" evidence="1">
    <location>
        <begin position="485"/>
        <end position="660"/>
    </location>
</feature>
<feature type="region of interest" description="Disordered" evidence="1">
    <location>
        <begin position="342"/>
        <end position="434"/>
    </location>
</feature>
<feature type="compositionally biased region" description="Polar residues" evidence="1">
    <location>
        <begin position="13"/>
        <end position="27"/>
    </location>
</feature>
<feature type="compositionally biased region" description="Low complexity" evidence="1">
    <location>
        <begin position="34"/>
        <end position="50"/>
    </location>
</feature>
<evidence type="ECO:0000313" key="3">
    <source>
        <dbReference type="EMBL" id="PKY38503.1"/>
    </source>
</evidence>
<dbReference type="Pfam" id="PF14438">
    <property type="entry name" value="SM-ATX"/>
    <property type="match status" value="1"/>
</dbReference>
<dbReference type="GO" id="GO:0003729">
    <property type="term" value="F:mRNA binding"/>
    <property type="evidence" value="ECO:0007669"/>
    <property type="project" value="TreeGrafter"/>
</dbReference>
<dbReference type="SMART" id="SM01272">
    <property type="entry name" value="LsmAD"/>
    <property type="match status" value="1"/>
</dbReference>
<dbReference type="InterPro" id="IPR025852">
    <property type="entry name" value="SM_dom_ATX"/>
</dbReference>
<comment type="caution">
    <text evidence="3">The sequence shown here is derived from an EMBL/GenBank/DDBJ whole genome shotgun (WGS) entry which is preliminary data.</text>
</comment>
<dbReference type="PANTHER" id="PTHR12854">
    <property type="entry name" value="ATAXIN 2-RELATED"/>
    <property type="match status" value="1"/>
</dbReference>
<dbReference type="InterPro" id="IPR009604">
    <property type="entry name" value="LsmAD_domain"/>
</dbReference>